<organism evidence="9 10">
    <name type="scientific">Aspergillus avenaceus</name>
    <dbReference type="NCBI Taxonomy" id="36643"/>
    <lineage>
        <taxon>Eukaryota</taxon>
        <taxon>Fungi</taxon>
        <taxon>Dikarya</taxon>
        <taxon>Ascomycota</taxon>
        <taxon>Pezizomycotina</taxon>
        <taxon>Eurotiomycetes</taxon>
        <taxon>Eurotiomycetidae</taxon>
        <taxon>Eurotiales</taxon>
        <taxon>Aspergillaceae</taxon>
        <taxon>Aspergillus</taxon>
        <taxon>Aspergillus subgen. Circumdati</taxon>
    </lineage>
</organism>
<feature type="transmembrane region" description="Helical" evidence="7">
    <location>
        <begin position="395"/>
        <end position="415"/>
    </location>
</feature>
<evidence type="ECO:0000256" key="1">
    <source>
        <dbReference type="ARBA" id="ARBA00004141"/>
    </source>
</evidence>
<dbReference type="InterPro" id="IPR044851">
    <property type="entry name" value="Wax_synthase"/>
</dbReference>
<feature type="transmembrane region" description="Helical" evidence="7">
    <location>
        <begin position="427"/>
        <end position="448"/>
    </location>
</feature>
<accession>A0A5N6TWF2</accession>
<dbReference type="EMBL" id="ML742095">
    <property type="protein sequence ID" value="KAE8150401.1"/>
    <property type="molecule type" value="Genomic_DNA"/>
</dbReference>
<dbReference type="GO" id="GO:0008374">
    <property type="term" value="F:O-acyltransferase activity"/>
    <property type="evidence" value="ECO:0007669"/>
    <property type="project" value="InterPro"/>
</dbReference>
<feature type="transmembrane region" description="Helical" evidence="7">
    <location>
        <begin position="33"/>
        <end position="51"/>
    </location>
</feature>
<feature type="transmembrane region" description="Helical" evidence="7">
    <location>
        <begin position="87"/>
        <end position="106"/>
    </location>
</feature>
<comment type="subcellular location">
    <subcellularLocation>
        <location evidence="1">Membrane</location>
        <topology evidence="1">Multi-pass membrane protein</topology>
    </subcellularLocation>
</comment>
<proteinExistence type="inferred from homology"/>
<name>A0A5N6TWF2_ASPAV</name>
<dbReference type="Pfam" id="PF13813">
    <property type="entry name" value="MBOAT_2"/>
    <property type="match status" value="1"/>
</dbReference>
<feature type="domain" description="Wax synthase" evidence="8">
    <location>
        <begin position="339"/>
        <end position="432"/>
    </location>
</feature>
<keyword evidence="5 7" id="KW-1133">Transmembrane helix</keyword>
<evidence type="ECO:0000256" key="4">
    <source>
        <dbReference type="ARBA" id="ARBA00022692"/>
    </source>
</evidence>
<dbReference type="GO" id="GO:0016020">
    <property type="term" value="C:membrane"/>
    <property type="evidence" value="ECO:0007669"/>
    <property type="project" value="UniProtKB-SubCell"/>
</dbReference>
<dbReference type="OrthoDB" id="2796277at2759"/>
<dbReference type="PANTHER" id="PTHR31595:SF67">
    <property type="entry name" value="WAX SYNTHASE DOMAIN-CONTAINING PROTEIN"/>
    <property type="match status" value="1"/>
</dbReference>
<reference evidence="9 10" key="1">
    <citation type="submission" date="2019-04" db="EMBL/GenBank/DDBJ databases">
        <title>Friends and foes A comparative genomics study of 23 Aspergillus species from section Flavi.</title>
        <authorList>
            <consortium name="DOE Joint Genome Institute"/>
            <person name="Kjaerbolling I."/>
            <person name="Vesth T."/>
            <person name="Frisvad J.C."/>
            <person name="Nybo J.L."/>
            <person name="Theobald S."/>
            <person name="Kildgaard S."/>
            <person name="Isbrandt T."/>
            <person name="Kuo A."/>
            <person name="Sato A."/>
            <person name="Lyhne E.K."/>
            <person name="Kogle M.E."/>
            <person name="Wiebenga A."/>
            <person name="Kun R.S."/>
            <person name="Lubbers R.J."/>
            <person name="Makela M.R."/>
            <person name="Barry K."/>
            <person name="Chovatia M."/>
            <person name="Clum A."/>
            <person name="Daum C."/>
            <person name="Haridas S."/>
            <person name="He G."/>
            <person name="LaButti K."/>
            <person name="Lipzen A."/>
            <person name="Mondo S."/>
            <person name="Riley R."/>
            <person name="Salamov A."/>
            <person name="Simmons B.A."/>
            <person name="Magnuson J.K."/>
            <person name="Henrissat B."/>
            <person name="Mortensen U.H."/>
            <person name="Larsen T.O."/>
            <person name="Devries R.P."/>
            <person name="Grigoriev I.V."/>
            <person name="Machida M."/>
            <person name="Baker S.E."/>
            <person name="Andersen M.R."/>
        </authorList>
    </citation>
    <scope>NUCLEOTIDE SEQUENCE [LARGE SCALE GENOMIC DNA]</scope>
    <source>
        <strain evidence="9 10">IBT 18842</strain>
    </source>
</reference>
<evidence type="ECO:0000256" key="6">
    <source>
        <dbReference type="ARBA" id="ARBA00023136"/>
    </source>
</evidence>
<keyword evidence="3 9" id="KW-0808">Transferase</keyword>
<evidence type="ECO:0000256" key="7">
    <source>
        <dbReference type="SAM" id="Phobius"/>
    </source>
</evidence>
<dbReference type="Proteomes" id="UP000325780">
    <property type="component" value="Unassembled WGS sequence"/>
</dbReference>
<dbReference type="AlphaFoldDB" id="A0A5N6TWF2"/>
<evidence type="ECO:0000256" key="3">
    <source>
        <dbReference type="ARBA" id="ARBA00022679"/>
    </source>
</evidence>
<dbReference type="PANTHER" id="PTHR31595">
    <property type="entry name" value="LONG-CHAIN-ALCOHOL O-FATTY-ACYLTRANSFERASE 3-RELATED"/>
    <property type="match status" value="1"/>
</dbReference>
<protein>
    <submittedName>
        <fullName evidence="9">Membrane bound O-acyl transferase family-domain-containing protein</fullName>
    </submittedName>
</protein>
<evidence type="ECO:0000256" key="2">
    <source>
        <dbReference type="ARBA" id="ARBA00007282"/>
    </source>
</evidence>
<evidence type="ECO:0000313" key="9">
    <source>
        <dbReference type="EMBL" id="KAE8150401.1"/>
    </source>
</evidence>
<evidence type="ECO:0000313" key="10">
    <source>
        <dbReference type="Proteomes" id="UP000325780"/>
    </source>
</evidence>
<keyword evidence="10" id="KW-1185">Reference proteome</keyword>
<evidence type="ECO:0000256" key="5">
    <source>
        <dbReference type="ARBA" id="ARBA00022989"/>
    </source>
</evidence>
<feature type="transmembrane region" description="Helical" evidence="7">
    <location>
        <begin position="362"/>
        <end position="383"/>
    </location>
</feature>
<keyword evidence="6 7" id="KW-0472">Membrane</keyword>
<dbReference type="InterPro" id="IPR032805">
    <property type="entry name" value="Wax_synthase_dom"/>
</dbReference>
<feature type="transmembrane region" description="Helical" evidence="7">
    <location>
        <begin position="468"/>
        <end position="490"/>
    </location>
</feature>
<dbReference type="GO" id="GO:0006629">
    <property type="term" value="P:lipid metabolic process"/>
    <property type="evidence" value="ECO:0007669"/>
    <property type="project" value="InterPro"/>
</dbReference>
<gene>
    <name evidence="9" type="ORF">BDV25DRAFT_112545</name>
</gene>
<evidence type="ECO:0000259" key="8">
    <source>
        <dbReference type="Pfam" id="PF13813"/>
    </source>
</evidence>
<feature type="transmembrane region" description="Helical" evidence="7">
    <location>
        <begin position="288"/>
        <end position="309"/>
    </location>
</feature>
<keyword evidence="4 7" id="KW-0812">Transmembrane</keyword>
<sequence length="547" mass="61885">MAGPFPSSYLDIVRNSGAQLETGIQHGKLKPVFLWHLILFTIVPLSALLIPRRKATRYVRPLFLVLVFRLAIAAIRYRRAQLGANGYMIGLMSAWWFIWSATLLLFNDAERDFLRIERKSMESGKTADVPSKRPAQNGNGHAPYKDKLHDAILAKDNATPHAEFLVWQPYPHALPKRLNWALGLVYNMRGTEWNWRLPGLDPVPLSVDSQLKSGTQSRRFQPLRKACTQWPDARTCVRTAATDCLKYALLLDVIKVLMMHDRYFWGITHEHTTTPFSSDQILLASTRYLYRFVLTGLGVHVAVVFVTLFNPLIFLGLSLAFPNASRSLTAAPLDAPWLYPDMFGPFLTPIINDGLAGAWGVWWHQLFRFGFVSAGTWLVSFLPAHLSANRFVKRLALTLTAFTLSGLVHACGSYTQIRDTDPISGTMIFFLLQFVGITLQESLSRFVVPGLSRFTSKKAPSDKPLPRWLCRSANASFAFLWLFLTGRFIMDDFARGGLWLTEPLPVSPLRGLGLGPGVPGEGFWVWRQPWFQYWDGGSFWERGIRVL</sequence>
<comment type="similarity">
    <text evidence="2">Belongs to the wax synthase family.</text>
</comment>
<feature type="transmembrane region" description="Helical" evidence="7">
    <location>
        <begin position="58"/>
        <end position="75"/>
    </location>
</feature>